<keyword evidence="3" id="KW-1185">Reference proteome</keyword>
<gene>
    <name evidence="2" type="ORF">LSINAPIS_LOCUS10698</name>
</gene>
<accession>A0A5E4QPL2</accession>
<sequence>MEDSDEDIVVICCILSEEEERNKRKPKIWVHNIYSKRLIFGEFHTLYSNLLEDENRFFGYIMSQSLYNFLILFSGFRISIEAKDPVLPPCPTNIQFLPQNLPMHCQMQTPPENANNPKNMPFPPQGFKFPSYPPQFYQGLPGKLPEPGLPGPMNIPPGFPGPMPLSPGYPGPLPLPPGMPGAPIPLGPPMHPGPSQKLPVIVMPFYSPDTSFKKSQSNQLPEEPRKRRGRKHKRKQRPQMHSDTDDSTESDSSTEEEGWWRGRRDGRRSTYGHYKKNRQTNRKHDLLTPMLQYVTKDGYVVFEEKISKNEAKEWLKMKAETTTDHPSPHHEDDSDTGRDHGHEYVLERKTRNEDVENRTENNLRLQRKKKLLRYKSAKQTKADVNKDVEDITT</sequence>
<feature type="compositionally biased region" description="Basic and acidic residues" evidence="1">
    <location>
        <begin position="380"/>
        <end position="393"/>
    </location>
</feature>
<evidence type="ECO:0000313" key="3">
    <source>
        <dbReference type="Proteomes" id="UP000324832"/>
    </source>
</evidence>
<feature type="compositionally biased region" description="Basic residues" evidence="1">
    <location>
        <begin position="226"/>
        <end position="238"/>
    </location>
</feature>
<evidence type="ECO:0000313" key="2">
    <source>
        <dbReference type="EMBL" id="VVC99944.1"/>
    </source>
</evidence>
<organism evidence="2 3">
    <name type="scientific">Leptidea sinapis</name>
    <dbReference type="NCBI Taxonomy" id="189913"/>
    <lineage>
        <taxon>Eukaryota</taxon>
        <taxon>Metazoa</taxon>
        <taxon>Ecdysozoa</taxon>
        <taxon>Arthropoda</taxon>
        <taxon>Hexapoda</taxon>
        <taxon>Insecta</taxon>
        <taxon>Pterygota</taxon>
        <taxon>Neoptera</taxon>
        <taxon>Endopterygota</taxon>
        <taxon>Lepidoptera</taxon>
        <taxon>Glossata</taxon>
        <taxon>Ditrysia</taxon>
        <taxon>Papilionoidea</taxon>
        <taxon>Pieridae</taxon>
        <taxon>Dismorphiinae</taxon>
        <taxon>Leptidea</taxon>
    </lineage>
</organism>
<name>A0A5E4QPL2_9NEOP</name>
<dbReference type="EMBL" id="FZQP02004433">
    <property type="protein sequence ID" value="VVC99944.1"/>
    <property type="molecule type" value="Genomic_DNA"/>
</dbReference>
<evidence type="ECO:0000256" key="1">
    <source>
        <dbReference type="SAM" id="MobiDB-lite"/>
    </source>
</evidence>
<feature type="region of interest" description="Disordered" evidence="1">
    <location>
        <begin position="164"/>
        <end position="283"/>
    </location>
</feature>
<reference evidence="2 3" key="1">
    <citation type="submission" date="2017-07" db="EMBL/GenBank/DDBJ databases">
        <authorList>
            <person name="Talla V."/>
            <person name="Backstrom N."/>
        </authorList>
    </citation>
    <scope>NUCLEOTIDE SEQUENCE [LARGE SCALE GENOMIC DNA]</scope>
</reference>
<feature type="compositionally biased region" description="Polar residues" evidence="1">
    <location>
        <begin position="208"/>
        <end position="220"/>
    </location>
</feature>
<protein>
    <submittedName>
        <fullName evidence="2">Uncharacterized protein</fullName>
    </submittedName>
</protein>
<feature type="compositionally biased region" description="Acidic residues" evidence="1">
    <location>
        <begin position="245"/>
        <end position="257"/>
    </location>
</feature>
<feature type="region of interest" description="Disordered" evidence="1">
    <location>
        <begin position="319"/>
        <end position="393"/>
    </location>
</feature>
<feature type="compositionally biased region" description="Basic residues" evidence="1">
    <location>
        <begin position="365"/>
        <end position="378"/>
    </location>
</feature>
<proteinExistence type="predicted"/>
<dbReference type="Proteomes" id="UP000324832">
    <property type="component" value="Unassembled WGS sequence"/>
</dbReference>
<dbReference type="AlphaFoldDB" id="A0A5E4QPL2"/>
<feature type="compositionally biased region" description="Pro residues" evidence="1">
    <location>
        <begin position="164"/>
        <end position="192"/>
    </location>
</feature>
<feature type="compositionally biased region" description="Basic and acidic residues" evidence="1">
    <location>
        <begin position="319"/>
        <end position="361"/>
    </location>
</feature>